<evidence type="ECO:0000256" key="3">
    <source>
        <dbReference type="ARBA" id="ARBA00022960"/>
    </source>
</evidence>
<dbReference type="Proteomes" id="UP000184389">
    <property type="component" value="Unassembled WGS sequence"/>
</dbReference>
<keyword evidence="5 6" id="KW-0472">Membrane</keyword>
<name>A0A1M5YJJ2_9FIRM</name>
<dbReference type="AlphaFoldDB" id="A0A1M5YJJ2"/>
<dbReference type="PANTHER" id="PTHR30474">
    <property type="entry name" value="CELL CYCLE PROTEIN"/>
    <property type="match status" value="1"/>
</dbReference>
<keyword evidence="7" id="KW-0131">Cell cycle</keyword>
<dbReference type="PANTHER" id="PTHR30474:SF3">
    <property type="entry name" value="PEPTIDOGLYCAN GLYCOSYLTRANSFERASE RODA"/>
    <property type="match status" value="1"/>
</dbReference>
<dbReference type="OrthoDB" id="9812661at2"/>
<sequence length="416" mass="47313">MNKKLISYRVPRNLLVLVDLMAIFLLFIHNAENPDKFTLITGVSLVFIIYISNFILLKISPGDHYIFLIVTMLITLGIIMIYRIDPSLGAKQVVWVSAGIVAFFMAYAIVKNVKDWDKWLKFYIIASMVLFVFTLIFGKRIGGAKNWIKIGRFSFQPSEIIKLLFIFFIASYYTNQKEYNLDKKGGYKLLLVVYGFIGFLFLQKDLGAAAVFYLIFLSIQYVYEEDRKLILYNVLLAFVGAFASFFIFDHVKIRVETWIDPWKYIDNKGYQITQSLFAIASGGFFGTGVGLGHPDFIPAVHTDFIFSAICEEMGIFAGIAVMMLFLILVYRGFKIAFSQENLFFRIVAFGISAMFGFQAFIIFGGVIKMIPLTGITLPFISYGGSSMIASFIALGILQVASEELDREEEEENEQRT</sequence>
<protein>
    <submittedName>
        <fullName evidence="7">Cell division protein FtsW, lipid II flippase</fullName>
    </submittedName>
</protein>
<feature type="transmembrane region" description="Helical" evidence="6">
    <location>
        <begin position="12"/>
        <end position="31"/>
    </location>
</feature>
<dbReference type="EMBL" id="FQXR01000012">
    <property type="protein sequence ID" value="SHI12122.1"/>
    <property type="molecule type" value="Genomic_DNA"/>
</dbReference>
<dbReference type="Pfam" id="PF01098">
    <property type="entry name" value="FTSW_RODA_SPOVE"/>
    <property type="match status" value="1"/>
</dbReference>
<dbReference type="InterPro" id="IPR001182">
    <property type="entry name" value="FtsW/RodA"/>
</dbReference>
<evidence type="ECO:0000256" key="4">
    <source>
        <dbReference type="ARBA" id="ARBA00022989"/>
    </source>
</evidence>
<comment type="subcellular location">
    <subcellularLocation>
        <location evidence="1">Membrane</location>
        <topology evidence="1">Multi-pass membrane protein</topology>
    </subcellularLocation>
</comment>
<feature type="transmembrane region" description="Helical" evidence="6">
    <location>
        <begin position="230"/>
        <end position="248"/>
    </location>
</feature>
<dbReference type="GO" id="GO:0008360">
    <property type="term" value="P:regulation of cell shape"/>
    <property type="evidence" value="ECO:0007669"/>
    <property type="project" value="UniProtKB-KW"/>
</dbReference>
<evidence type="ECO:0000256" key="5">
    <source>
        <dbReference type="ARBA" id="ARBA00023136"/>
    </source>
</evidence>
<feature type="transmembrane region" description="Helical" evidence="6">
    <location>
        <begin position="379"/>
        <end position="397"/>
    </location>
</feature>
<evidence type="ECO:0000256" key="1">
    <source>
        <dbReference type="ARBA" id="ARBA00004141"/>
    </source>
</evidence>
<dbReference type="GO" id="GO:0005886">
    <property type="term" value="C:plasma membrane"/>
    <property type="evidence" value="ECO:0007669"/>
    <property type="project" value="TreeGrafter"/>
</dbReference>
<dbReference type="STRING" id="1123281.SAMN02745180_02240"/>
<evidence type="ECO:0000256" key="6">
    <source>
        <dbReference type="SAM" id="Phobius"/>
    </source>
</evidence>
<feature type="transmembrane region" description="Helical" evidence="6">
    <location>
        <begin position="37"/>
        <end position="57"/>
    </location>
</feature>
<evidence type="ECO:0000256" key="2">
    <source>
        <dbReference type="ARBA" id="ARBA00022692"/>
    </source>
</evidence>
<keyword evidence="3" id="KW-0133">Cell shape</keyword>
<evidence type="ECO:0000313" key="8">
    <source>
        <dbReference type="Proteomes" id="UP000184389"/>
    </source>
</evidence>
<dbReference type="GO" id="GO:0051301">
    <property type="term" value="P:cell division"/>
    <property type="evidence" value="ECO:0007669"/>
    <property type="project" value="UniProtKB-KW"/>
</dbReference>
<reference evidence="7 8" key="1">
    <citation type="submission" date="2016-11" db="EMBL/GenBank/DDBJ databases">
        <authorList>
            <person name="Jaros S."/>
            <person name="Januszkiewicz K."/>
            <person name="Wedrychowicz H."/>
        </authorList>
    </citation>
    <scope>NUCLEOTIDE SEQUENCE [LARGE SCALE GENOMIC DNA]</scope>
    <source>
        <strain evidence="7 8">DSM 13106</strain>
    </source>
</reference>
<feature type="transmembrane region" description="Helical" evidence="6">
    <location>
        <begin position="64"/>
        <end position="84"/>
    </location>
</feature>
<feature type="transmembrane region" description="Helical" evidence="6">
    <location>
        <begin position="90"/>
        <end position="110"/>
    </location>
</feature>
<accession>A0A1M5YJJ2</accession>
<evidence type="ECO:0000313" key="7">
    <source>
        <dbReference type="EMBL" id="SHI12122.1"/>
    </source>
</evidence>
<keyword evidence="7" id="KW-0132">Cell division</keyword>
<feature type="transmembrane region" description="Helical" evidence="6">
    <location>
        <begin position="153"/>
        <end position="173"/>
    </location>
</feature>
<proteinExistence type="predicted"/>
<gene>
    <name evidence="7" type="ORF">SAMN02745180_02240</name>
</gene>
<organism evidence="7 8">
    <name type="scientific">Sporanaerobacter acetigenes DSM 13106</name>
    <dbReference type="NCBI Taxonomy" id="1123281"/>
    <lineage>
        <taxon>Bacteria</taxon>
        <taxon>Bacillati</taxon>
        <taxon>Bacillota</taxon>
        <taxon>Tissierellia</taxon>
        <taxon>Tissierellales</taxon>
        <taxon>Sporanaerobacteraceae</taxon>
        <taxon>Sporanaerobacter</taxon>
    </lineage>
</organism>
<feature type="transmembrane region" description="Helical" evidence="6">
    <location>
        <begin position="122"/>
        <end position="141"/>
    </location>
</feature>
<feature type="transmembrane region" description="Helical" evidence="6">
    <location>
        <begin position="342"/>
        <end position="367"/>
    </location>
</feature>
<keyword evidence="2 6" id="KW-0812">Transmembrane</keyword>
<keyword evidence="4 6" id="KW-1133">Transmembrane helix</keyword>
<dbReference type="RefSeq" id="WP_072744887.1">
    <property type="nucleotide sequence ID" value="NZ_FQXR01000012.1"/>
</dbReference>
<feature type="transmembrane region" description="Helical" evidence="6">
    <location>
        <begin position="304"/>
        <end position="330"/>
    </location>
</feature>
<keyword evidence="8" id="KW-1185">Reference proteome</keyword>
<dbReference type="GO" id="GO:0015648">
    <property type="term" value="F:lipid-linked peptidoglycan transporter activity"/>
    <property type="evidence" value="ECO:0007669"/>
    <property type="project" value="TreeGrafter"/>
</dbReference>
<dbReference type="GO" id="GO:0032153">
    <property type="term" value="C:cell division site"/>
    <property type="evidence" value="ECO:0007669"/>
    <property type="project" value="TreeGrafter"/>
</dbReference>